<gene>
    <name evidence="2" type="ORF">AAE02nite_02590</name>
</gene>
<keyword evidence="3" id="KW-1185">Reference proteome</keyword>
<name>A0A512ASB9_9BACT</name>
<feature type="domain" description="Type I restriction enzyme HindI endonuclease subunit-like C-terminal" evidence="1">
    <location>
        <begin position="1"/>
        <end position="63"/>
    </location>
</feature>
<dbReference type="Proteomes" id="UP000321532">
    <property type="component" value="Unassembled WGS sequence"/>
</dbReference>
<dbReference type="AlphaFoldDB" id="A0A512ASB9"/>
<evidence type="ECO:0000259" key="1">
    <source>
        <dbReference type="Pfam" id="PF11867"/>
    </source>
</evidence>
<dbReference type="EMBL" id="BJYS01000001">
    <property type="protein sequence ID" value="GEO02595.1"/>
    <property type="molecule type" value="Genomic_DNA"/>
</dbReference>
<accession>A0A512ASB9</accession>
<organism evidence="2 3">
    <name type="scientific">Adhaeribacter aerolatus</name>
    <dbReference type="NCBI Taxonomy" id="670289"/>
    <lineage>
        <taxon>Bacteria</taxon>
        <taxon>Pseudomonadati</taxon>
        <taxon>Bacteroidota</taxon>
        <taxon>Cytophagia</taxon>
        <taxon>Cytophagales</taxon>
        <taxon>Hymenobacteraceae</taxon>
        <taxon>Adhaeribacter</taxon>
    </lineage>
</organism>
<reference evidence="2 3" key="1">
    <citation type="submission" date="2019-07" db="EMBL/GenBank/DDBJ databases">
        <title>Whole genome shotgun sequence of Adhaeribacter aerolatus NBRC 106133.</title>
        <authorList>
            <person name="Hosoyama A."/>
            <person name="Uohara A."/>
            <person name="Ohji S."/>
            <person name="Ichikawa N."/>
        </authorList>
    </citation>
    <scope>NUCLEOTIDE SEQUENCE [LARGE SCALE GENOMIC DNA]</scope>
    <source>
        <strain evidence="2 3">NBRC 106133</strain>
    </source>
</reference>
<proteinExistence type="predicted"/>
<evidence type="ECO:0000313" key="2">
    <source>
        <dbReference type="EMBL" id="GEO02595.1"/>
    </source>
</evidence>
<dbReference type="InterPro" id="IPR021810">
    <property type="entry name" value="T1RH-like_C"/>
</dbReference>
<evidence type="ECO:0000313" key="3">
    <source>
        <dbReference type="Proteomes" id="UP000321532"/>
    </source>
</evidence>
<sequence length="74" mass="8503">MAGIDCFDISIINNDFLATSKEQKTGNELKRELLRQILNDEIKVRSPKNLVKYRKLKEEAEKLFRATTTICSTA</sequence>
<comment type="caution">
    <text evidence="2">The sequence shown here is derived from an EMBL/GenBank/DDBJ whole genome shotgun (WGS) entry which is preliminary data.</text>
</comment>
<dbReference type="Pfam" id="PF11867">
    <property type="entry name" value="T1RH-like_C"/>
    <property type="match status" value="1"/>
</dbReference>
<protein>
    <recommendedName>
        <fullName evidence="1">Type I restriction enzyme HindI endonuclease subunit-like C-terminal domain-containing protein</fullName>
    </recommendedName>
</protein>